<dbReference type="AlphaFoldDB" id="A0AAV4LU09"/>
<evidence type="ECO:0000313" key="3">
    <source>
        <dbReference type="Proteomes" id="UP001497744"/>
    </source>
</evidence>
<proteinExistence type="predicted"/>
<evidence type="ECO:0000313" key="2">
    <source>
        <dbReference type="EMBL" id="GIX63230.1"/>
    </source>
</evidence>
<keyword evidence="1" id="KW-1133">Transmembrane helix</keyword>
<keyword evidence="3" id="KW-1185">Reference proteome</keyword>
<evidence type="ECO:0000256" key="1">
    <source>
        <dbReference type="SAM" id="Phobius"/>
    </source>
</evidence>
<keyword evidence="1" id="KW-0812">Transmembrane</keyword>
<protein>
    <submittedName>
        <fullName evidence="2">Variant erythrocyte surface antigen-1 family protein</fullName>
    </submittedName>
</protein>
<dbReference type="EMBL" id="BPLF01000002">
    <property type="protein sequence ID" value="GIX63230.1"/>
    <property type="molecule type" value="Genomic_DNA"/>
</dbReference>
<name>A0AAV4LU09_BABCB</name>
<reference evidence="2 3" key="1">
    <citation type="submission" date="2021-06" db="EMBL/GenBank/DDBJ databases">
        <title>Genome sequence of Babesia caballi.</title>
        <authorList>
            <person name="Yamagishi J."/>
            <person name="Kidaka T."/>
            <person name="Ochi A."/>
        </authorList>
    </citation>
    <scope>NUCLEOTIDE SEQUENCE [LARGE SCALE GENOMIC DNA]</scope>
    <source>
        <strain evidence="2">USDA-D6B2</strain>
    </source>
</reference>
<keyword evidence="1" id="KW-0472">Membrane</keyword>
<dbReference type="RefSeq" id="XP_067715299.1">
    <property type="nucleotide sequence ID" value="XM_067859198.1"/>
</dbReference>
<organism evidence="2 3">
    <name type="scientific">Babesia caballi</name>
    <dbReference type="NCBI Taxonomy" id="5871"/>
    <lineage>
        <taxon>Eukaryota</taxon>
        <taxon>Sar</taxon>
        <taxon>Alveolata</taxon>
        <taxon>Apicomplexa</taxon>
        <taxon>Aconoidasida</taxon>
        <taxon>Piroplasmida</taxon>
        <taxon>Babesiidae</taxon>
        <taxon>Babesia</taxon>
    </lineage>
</organism>
<comment type="caution">
    <text evidence="2">The sequence shown here is derived from an EMBL/GenBank/DDBJ whole genome shotgun (WGS) entry which is preliminary data.</text>
</comment>
<sequence>MTTGKNSLTDPPTNLKEAIDWLALVGGGFGGNGCGGLGKHDSLVKALEQLPELNGVFSSNFSRIDLGGLIRALANGLGPGFLGYYSNTDINNNGIAQSVYQSTYRNSNWSDSNDDPKECARIFLGVVPFVFWGLGYLYFKCKIRQEHGGWAQQTLTDTGSWGLGKFMKDMGYNISNLKSTRGSVVANILTGHHGFNELSETYNASSYTNSYSNFIEKLKKNVSKHNINTPLTTCFLLTKEYCQHLKKKGKQDEEVLSKIKTTLQGFKSSCGFLYQDLTDKIDNFISTYMSEPSSSQEAPIPLSSPAGAVAGTLATFGLGGGAAAAYLLDIGGAKTLVNGLLKIG</sequence>
<dbReference type="Proteomes" id="UP001497744">
    <property type="component" value="Unassembled WGS sequence"/>
</dbReference>
<accession>A0AAV4LU09</accession>
<gene>
    <name evidence="2" type="ORF">BcabD6B2_26650</name>
</gene>
<feature type="transmembrane region" description="Helical" evidence="1">
    <location>
        <begin position="122"/>
        <end position="139"/>
    </location>
</feature>
<dbReference type="GeneID" id="94194711"/>